<accession>A0A937UPS5</accession>
<sequence>MAGEIAAVTGDMAASMSYFDSAEALFQAGDHDADAPYVVLDRFDLARWRGAALARLGDEDAISSLHYALVGMDPGHLRAGAQLNVDLAHSLVAAGHVDEALRVLGTARDLAGRAGSARQLRRIRNLGLRLGHHAREHGQEAHQGS</sequence>
<keyword evidence="2" id="KW-1185">Reference proteome</keyword>
<name>A0A937UPS5_9ACTN</name>
<dbReference type="Proteomes" id="UP000604475">
    <property type="component" value="Unassembled WGS sequence"/>
</dbReference>
<gene>
    <name evidence="1" type="ORF">I7412_29225</name>
</gene>
<evidence type="ECO:0008006" key="3">
    <source>
        <dbReference type="Google" id="ProtNLM"/>
    </source>
</evidence>
<evidence type="ECO:0000313" key="2">
    <source>
        <dbReference type="Proteomes" id="UP000604475"/>
    </source>
</evidence>
<organism evidence="1 2">
    <name type="scientific">Frankia nepalensis</name>
    <dbReference type="NCBI Taxonomy" id="1836974"/>
    <lineage>
        <taxon>Bacteria</taxon>
        <taxon>Bacillati</taxon>
        <taxon>Actinomycetota</taxon>
        <taxon>Actinomycetes</taxon>
        <taxon>Frankiales</taxon>
        <taxon>Frankiaceae</taxon>
        <taxon>Frankia</taxon>
    </lineage>
</organism>
<reference evidence="1" key="1">
    <citation type="submission" date="2020-12" db="EMBL/GenBank/DDBJ databases">
        <title>Genomic characterization of non-nitrogen-fixing Frankia strains.</title>
        <authorList>
            <person name="Carlos-Shanley C."/>
            <person name="Guerra T."/>
            <person name="Hahn D."/>
        </authorList>
    </citation>
    <scope>NUCLEOTIDE SEQUENCE</scope>
    <source>
        <strain evidence="1">CN6</strain>
    </source>
</reference>
<proteinExistence type="predicted"/>
<protein>
    <recommendedName>
        <fullName evidence="3">Tetratricopeptide repeat protein</fullName>
    </recommendedName>
</protein>
<evidence type="ECO:0000313" key="1">
    <source>
        <dbReference type="EMBL" id="MBL7631169.1"/>
    </source>
</evidence>
<dbReference type="EMBL" id="JAEACQ010000261">
    <property type="protein sequence ID" value="MBL7631169.1"/>
    <property type="molecule type" value="Genomic_DNA"/>
</dbReference>
<comment type="caution">
    <text evidence="1">The sequence shown here is derived from an EMBL/GenBank/DDBJ whole genome shotgun (WGS) entry which is preliminary data.</text>
</comment>
<dbReference type="AlphaFoldDB" id="A0A937UPS5"/>
<dbReference type="RefSeq" id="WP_203001869.1">
    <property type="nucleotide sequence ID" value="NZ_JADWYU010000086.1"/>
</dbReference>